<feature type="region of interest" description="Disordered" evidence="1">
    <location>
        <begin position="28"/>
        <end position="67"/>
    </location>
</feature>
<evidence type="ECO:0000313" key="2">
    <source>
        <dbReference type="EMBL" id="RDX79824.1"/>
    </source>
</evidence>
<keyword evidence="3" id="KW-1185">Reference proteome</keyword>
<sequence length="462" mass="50594">MALSIHSKFNKMIPGRVKLWCGRNRIGNLSEDAPGPSTQGDQSPAEVAPSRSPGSPGGEPSDSGSSSSNVYPFEIWYRNDTQDAQAEGPYAWVDDEVKKTFSHLNRSGSLLGMAEAICQQGPWSLHPNGWAFVRAFELLCEDLGKAPSLGVFFWFYGVKKTEKVGWLSICSRPKRKLFIPFLQSYKKFKTQFFRVTPGDVGPNLLVDNDGRTFFPLHWTRQPAVSISVSLDDLESWERELIKELSDLPLLPSAKIIKGDDYSSKALMALKKKAVSKAAKEKKPTVEAEPLAAAEPPSPRVVREDSSESTSLVVVGSTGPEAPVADDREAVNNSPWYDSGPHGNEERPAEMAEESRPAKRRHAESSMAATESAPQRTATEPVARPPPTPQLESQLAGLGTTFPARGPPPILGRAVELTLTRADVEKVRQLGVIGTCKMLQQQAAHSLLLARVAEHEFGRLAYR</sequence>
<feature type="compositionally biased region" description="Low complexity" evidence="1">
    <location>
        <begin position="49"/>
        <end position="67"/>
    </location>
</feature>
<feature type="non-terminal residue" evidence="2">
    <location>
        <position position="462"/>
    </location>
</feature>
<name>A0A371FNE4_MUCPR</name>
<proteinExistence type="predicted"/>
<gene>
    <name evidence="2" type="ORF">CR513_39708</name>
</gene>
<evidence type="ECO:0000256" key="1">
    <source>
        <dbReference type="SAM" id="MobiDB-lite"/>
    </source>
</evidence>
<reference evidence="2" key="1">
    <citation type="submission" date="2018-05" db="EMBL/GenBank/DDBJ databases">
        <title>Draft genome of Mucuna pruriens seed.</title>
        <authorList>
            <person name="Nnadi N.E."/>
            <person name="Vos R."/>
            <person name="Hasami M.H."/>
            <person name="Devisetty U.K."/>
            <person name="Aguiy J.C."/>
        </authorList>
    </citation>
    <scope>NUCLEOTIDE SEQUENCE [LARGE SCALE GENOMIC DNA]</scope>
    <source>
        <strain evidence="2">JCA_2017</strain>
    </source>
</reference>
<organism evidence="2 3">
    <name type="scientific">Mucuna pruriens</name>
    <name type="common">Velvet bean</name>
    <name type="synonym">Dolichos pruriens</name>
    <dbReference type="NCBI Taxonomy" id="157652"/>
    <lineage>
        <taxon>Eukaryota</taxon>
        <taxon>Viridiplantae</taxon>
        <taxon>Streptophyta</taxon>
        <taxon>Embryophyta</taxon>
        <taxon>Tracheophyta</taxon>
        <taxon>Spermatophyta</taxon>
        <taxon>Magnoliopsida</taxon>
        <taxon>eudicotyledons</taxon>
        <taxon>Gunneridae</taxon>
        <taxon>Pentapetalae</taxon>
        <taxon>rosids</taxon>
        <taxon>fabids</taxon>
        <taxon>Fabales</taxon>
        <taxon>Fabaceae</taxon>
        <taxon>Papilionoideae</taxon>
        <taxon>50 kb inversion clade</taxon>
        <taxon>NPAAA clade</taxon>
        <taxon>indigoferoid/millettioid clade</taxon>
        <taxon>Phaseoleae</taxon>
        <taxon>Mucuna</taxon>
    </lineage>
</organism>
<feature type="region of interest" description="Disordered" evidence="1">
    <location>
        <begin position="277"/>
        <end position="406"/>
    </location>
</feature>
<evidence type="ECO:0000313" key="3">
    <source>
        <dbReference type="Proteomes" id="UP000257109"/>
    </source>
</evidence>
<comment type="caution">
    <text evidence="2">The sequence shown here is derived from an EMBL/GenBank/DDBJ whole genome shotgun (WGS) entry which is preliminary data.</text>
</comment>
<feature type="compositionally biased region" description="Basic and acidic residues" evidence="1">
    <location>
        <begin position="342"/>
        <end position="356"/>
    </location>
</feature>
<protein>
    <submittedName>
        <fullName evidence="2">Uncharacterized protein</fullName>
    </submittedName>
</protein>
<accession>A0A371FNE4</accession>
<feature type="non-terminal residue" evidence="2">
    <location>
        <position position="1"/>
    </location>
</feature>
<dbReference type="EMBL" id="QJKJ01008422">
    <property type="protein sequence ID" value="RDX79824.1"/>
    <property type="molecule type" value="Genomic_DNA"/>
</dbReference>
<dbReference type="AlphaFoldDB" id="A0A371FNE4"/>
<feature type="compositionally biased region" description="Polar residues" evidence="1">
    <location>
        <begin position="366"/>
        <end position="377"/>
    </location>
</feature>
<dbReference type="Proteomes" id="UP000257109">
    <property type="component" value="Unassembled WGS sequence"/>
</dbReference>